<keyword evidence="2 4" id="KW-0479">Metal-binding</keyword>
<dbReference type="InterPro" id="IPR009056">
    <property type="entry name" value="Cyt_c-like_dom"/>
</dbReference>
<organism evidence="6">
    <name type="scientific">uncultured Thiotrichaceae bacterium</name>
    <dbReference type="NCBI Taxonomy" id="298394"/>
    <lineage>
        <taxon>Bacteria</taxon>
        <taxon>Pseudomonadati</taxon>
        <taxon>Pseudomonadota</taxon>
        <taxon>Gammaproteobacteria</taxon>
        <taxon>Thiotrichales</taxon>
        <taxon>Thiotrichaceae</taxon>
        <taxon>environmental samples</taxon>
    </lineage>
</organism>
<dbReference type="InterPro" id="IPR036909">
    <property type="entry name" value="Cyt_c-like_dom_sf"/>
</dbReference>
<sequence>MKKHRVATVLSFALIPGLTSGVDGATDQSQHSAALSGGATTVFERRRNAFLLPADNLSIERQDDFFVGRAFFRLPWVTAPALTKARDGLGPLFNGKTCLSCHVRNGRGHAPINKDEPFQSALIRLSIPPTTQQQRDIAQRLGAVPERGYGDQLQFHAIPGIKPETSAQIAYTEISGQFNDGESYTLLKPQLTLEQGAYGEFDAGLMTSVRVAPLMVGLGLLEAIPEADILELADPDDDDNDGVSGRPNQVWDIARQAVVLGRFGLKANQPTVEQQSAAAFSADLGITSTLFPEQSCTEKQEGCSQARHGGEPEISAELMEKVTFYVSVLGVPARRNAGQDMVLLGEQLFRESGCMACHVGEYRTGESKKYPELSHQIIRPYTDLLLHDMGEGLADGRPDFKASGREWRTPPLWGIGLVEKVNGHSRFLHDGRARNLLEAVLWHGGEGESAKRKVLALTKRERHALVAFLNSL</sequence>
<evidence type="ECO:0000256" key="3">
    <source>
        <dbReference type="ARBA" id="ARBA00023004"/>
    </source>
</evidence>
<dbReference type="InterPro" id="IPR010538">
    <property type="entry name" value="DHOR"/>
</dbReference>
<gene>
    <name evidence="6" type="ORF">HELGO_WM54133</name>
</gene>
<evidence type="ECO:0000256" key="1">
    <source>
        <dbReference type="ARBA" id="ARBA00022617"/>
    </source>
</evidence>
<evidence type="ECO:0000256" key="2">
    <source>
        <dbReference type="ARBA" id="ARBA00022723"/>
    </source>
</evidence>
<feature type="domain" description="Cytochrome c" evidence="5">
    <location>
        <begin position="340"/>
        <end position="472"/>
    </location>
</feature>
<dbReference type="GO" id="GO:0046872">
    <property type="term" value="F:metal ion binding"/>
    <property type="evidence" value="ECO:0007669"/>
    <property type="project" value="UniProtKB-KW"/>
</dbReference>
<evidence type="ECO:0000313" key="6">
    <source>
        <dbReference type="EMBL" id="CAA6829308.1"/>
    </source>
</evidence>
<keyword evidence="1 4" id="KW-0349">Heme</keyword>
<name>A0A6S6UC05_9GAMM</name>
<dbReference type="Pfam" id="PF06537">
    <property type="entry name" value="DHOR"/>
    <property type="match status" value="1"/>
</dbReference>
<dbReference type="InterPro" id="IPR051395">
    <property type="entry name" value="Cytochrome_c_Peroxidase/MauG"/>
</dbReference>
<evidence type="ECO:0000256" key="4">
    <source>
        <dbReference type="PROSITE-ProRule" id="PRU00433"/>
    </source>
</evidence>
<protein>
    <submittedName>
        <fullName evidence="6">Probable thiol oxidoreductase with 2 cytochrome c heme-binding sites</fullName>
    </submittedName>
</protein>
<dbReference type="EMBL" id="CACVAT010000514">
    <property type="protein sequence ID" value="CAA6829308.1"/>
    <property type="molecule type" value="Genomic_DNA"/>
</dbReference>
<dbReference type="Gene3D" id="1.10.760.10">
    <property type="entry name" value="Cytochrome c-like domain"/>
    <property type="match status" value="1"/>
</dbReference>
<proteinExistence type="predicted"/>
<evidence type="ECO:0000259" key="5">
    <source>
        <dbReference type="PROSITE" id="PS51007"/>
    </source>
</evidence>
<keyword evidence="3 4" id="KW-0408">Iron</keyword>
<reference evidence="6" key="1">
    <citation type="submission" date="2020-01" db="EMBL/GenBank/DDBJ databases">
        <authorList>
            <person name="Meier V. D."/>
            <person name="Meier V D."/>
        </authorList>
    </citation>
    <scope>NUCLEOTIDE SEQUENCE</scope>
    <source>
        <strain evidence="6">HLG_WM_MAG_09</strain>
    </source>
</reference>
<dbReference type="PANTHER" id="PTHR30600">
    <property type="entry name" value="CYTOCHROME C PEROXIDASE-RELATED"/>
    <property type="match status" value="1"/>
</dbReference>
<dbReference type="GO" id="GO:0020037">
    <property type="term" value="F:heme binding"/>
    <property type="evidence" value="ECO:0007669"/>
    <property type="project" value="InterPro"/>
</dbReference>
<dbReference type="PANTHER" id="PTHR30600:SF4">
    <property type="entry name" value="CYTOCHROME C DOMAIN-CONTAINING PROTEIN"/>
    <property type="match status" value="1"/>
</dbReference>
<dbReference type="PIRSF" id="PIRSF028099">
    <property type="entry name" value="DUF1111"/>
    <property type="match status" value="1"/>
</dbReference>
<dbReference type="GO" id="GO:0004130">
    <property type="term" value="F:cytochrome-c peroxidase activity"/>
    <property type="evidence" value="ECO:0007669"/>
    <property type="project" value="TreeGrafter"/>
</dbReference>
<accession>A0A6S6UC05</accession>
<dbReference type="PROSITE" id="PS51007">
    <property type="entry name" value="CYTC"/>
    <property type="match status" value="1"/>
</dbReference>
<dbReference type="AlphaFoldDB" id="A0A6S6UC05"/>
<dbReference type="SUPFAM" id="SSF46626">
    <property type="entry name" value="Cytochrome c"/>
    <property type="match status" value="1"/>
</dbReference>
<dbReference type="GO" id="GO:0009055">
    <property type="term" value="F:electron transfer activity"/>
    <property type="evidence" value="ECO:0007669"/>
    <property type="project" value="InterPro"/>
</dbReference>